<evidence type="ECO:0000256" key="1">
    <source>
        <dbReference type="SAM" id="Phobius"/>
    </source>
</evidence>
<protein>
    <recommendedName>
        <fullName evidence="4">SIR2-like protein</fullName>
    </recommendedName>
</protein>
<dbReference type="AlphaFoldDB" id="A0A4R6N9K5"/>
<dbReference type="OrthoDB" id="7054911at2"/>
<dbReference type="EMBL" id="SNXE01000002">
    <property type="protein sequence ID" value="TDP12055.1"/>
    <property type="molecule type" value="Genomic_DNA"/>
</dbReference>
<evidence type="ECO:0000313" key="2">
    <source>
        <dbReference type="EMBL" id="TDP12055.1"/>
    </source>
</evidence>
<feature type="transmembrane region" description="Helical" evidence="1">
    <location>
        <begin position="6"/>
        <end position="25"/>
    </location>
</feature>
<keyword evidence="1" id="KW-0472">Membrane</keyword>
<dbReference type="RefSeq" id="WP_133602805.1">
    <property type="nucleotide sequence ID" value="NZ_JBKBOZ010000003.1"/>
</dbReference>
<sequence>MTDTVFILGAGYSYAAGIPLLSGFVERMWQFAIRRSNGDKPLTQEDIEIFNAAIKIRDELDSYHGRAMFDDRNIEDILSILSFNMLGGARRDKEKIAAMNRAIARTIDLCCTVEHPGVNKEGRNSLNESGPQLYRDFWSCIFSAAARGKKIPTIITFNYDLVLERSLHQHLIGANYNNFDKRFPATRIALNYNYDHAPRSEFEIVYTRYNSHSARGMSEIDGTILKSVEPNERAHTLEVDILKLHGSLNFARRKENEASSFPHAITKSIAEPFILPPIFNKMTNGAPTAMWQSGLEKLREAKNIVIVGYSLPQTDIYMQYFLKAALGPNLNLNKIFVFDPVLFCENEHGEAMRRRYESCFAPQLRPRIEFRPDCTNISNNVKHGTADHFVQLLHKNRGELIF</sequence>
<evidence type="ECO:0008006" key="4">
    <source>
        <dbReference type="Google" id="ProtNLM"/>
    </source>
</evidence>
<dbReference type="Proteomes" id="UP000295357">
    <property type="component" value="Unassembled WGS sequence"/>
</dbReference>
<reference evidence="2 3" key="1">
    <citation type="submission" date="2019-03" db="EMBL/GenBank/DDBJ databases">
        <title>Genomic Encyclopedia of Type Strains, Phase IV (KMG-IV): sequencing the most valuable type-strain genomes for metagenomic binning, comparative biology and taxonomic classification.</title>
        <authorList>
            <person name="Goeker M."/>
        </authorList>
    </citation>
    <scope>NUCLEOTIDE SEQUENCE [LARGE SCALE GENOMIC DNA]</scope>
    <source>
        <strain evidence="2 3">DSM 25082</strain>
    </source>
</reference>
<keyword evidence="3" id="KW-1185">Reference proteome</keyword>
<keyword evidence="1" id="KW-0812">Transmembrane</keyword>
<gene>
    <name evidence="2" type="ORF">DFR39_102443</name>
</gene>
<name>A0A4R6N9K5_9BURK</name>
<organism evidence="2 3">
    <name type="scientific">Roseateles asaccharophilus</name>
    <dbReference type="NCBI Taxonomy" id="582607"/>
    <lineage>
        <taxon>Bacteria</taxon>
        <taxon>Pseudomonadati</taxon>
        <taxon>Pseudomonadota</taxon>
        <taxon>Betaproteobacteria</taxon>
        <taxon>Burkholderiales</taxon>
        <taxon>Sphaerotilaceae</taxon>
        <taxon>Roseateles</taxon>
    </lineage>
</organism>
<evidence type="ECO:0000313" key="3">
    <source>
        <dbReference type="Proteomes" id="UP000295357"/>
    </source>
</evidence>
<proteinExistence type="predicted"/>
<keyword evidence="1" id="KW-1133">Transmembrane helix</keyword>
<accession>A0A4R6N9K5</accession>
<comment type="caution">
    <text evidence="2">The sequence shown here is derived from an EMBL/GenBank/DDBJ whole genome shotgun (WGS) entry which is preliminary data.</text>
</comment>